<sequence>MGEPWAILDRSPATLEFSRLHFRKFVYQETEGPQEAVARLRELCHQWLRPEVHSKEQMLELLVLEQFLDILPKEVRAWVVAHHPESCHEAAYLVEGLTEGLGEPVEAATPRAERALEGHEQRCSGRTGIGGEWLAQENSIPAGLRGGPPSAIQDPEPRETWARPEAQQPLLDSVHLDQGRLHEETPEEARPAAAEPQEPRLLPELSLHSRDWSLLDPVEENLRTYQKLLLCEFQLAQPDGVSRSETEELQLVEGATAGASPSGTKWEEEEEPQKVLDVQEGQSRPVVIVHRQSVIQKPVQGRGRAGELGRAMAADPASPPIGLGRKRPRPENLGQQTPNYGSRMNQQQPCLVREKPAAAGNGTRSRGGQAWGTSTWGSPGTSEPEGAQGKPYVCSECGEAFAWISYFFEHHRRHTGRQRYACQGCWKTFRFSMALAEHRKTHEKEKAFMLRRALTTQRATHGAQAAGRSGRLLEGLQGDTVPCAI</sequence>
<dbReference type="RefSeq" id="XP_045148275.1">
    <property type="nucleotide sequence ID" value="XM_045292340.1"/>
</dbReference>
<accession>A0AC55D957</accession>
<evidence type="ECO:0000313" key="1">
    <source>
        <dbReference type="Proteomes" id="UP000694863"/>
    </source>
</evidence>
<reference evidence="2" key="1">
    <citation type="submission" date="2025-08" db="UniProtKB">
        <authorList>
            <consortium name="RefSeq"/>
        </authorList>
    </citation>
    <scope>IDENTIFICATION</scope>
</reference>
<name>A0AC55D957_ECHTE</name>
<evidence type="ECO:0000313" key="2">
    <source>
        <dbReference type="RefSeq" id="XP_045148275.1"/>
    </source>
</evidence>
<protein>
    <submittedName>
        <fullName evidence="2">Zinc finger and SCAN domain-containing protein 18</fullName>
    </submittedName>
</protein>
<gene>
    <name evidence="2" type="primary">ZSCAN18</name>
</gene>
<dbReference type="Proteomes" id="UP000694863">
    <property type="component" value="Unplaced"/>
</dbReference>
<keyword evidence="1" id="KW-1185">Reference proteome</keyword>
<proteinExistence type="predicted"/>
<organism evidence="1 2">
    <name type="scientific">Echinops telfairi</name>
    <name type="common">Lesser hedgehog tenrec</name>
    <dbReference type="NCBI Taxonomy" id="9371"/>
    <lineage>
        <taxon>Eukaryota</taxon>
        <taxon>Metazoa</taxon>
        <taxon>Chordata</taxon>
        <taxon>Craniata</taxon>
        <taxon>Vertebrata</taxon>
        <taxon>Euteleostomi</taxon>
        <taxon>Mammalia</taxon>
        <taxon>Eutheria</taxon>
        <taxon>Afrotheria</taxon>
        <taxon>Tenrecidae</taxon>
        <taxon>Tenrecinae</taxon>
        <taxon>Echinops</taxon>
    </lineage>
</organism>